<dbReference type="RefSeq" id="WP_142941252.1">
    <property type="nucleotide sequence ID" value="NZ_VIKR01000002.1"/>
</dbReference>
<dbReference type="OrthoDB" id="5959530at2"/>
<comment type="caution">
    <text evidence="1">The sequence shown here is derived from an EMBL/GenBank/DDBJ whole genome shotgun (WGS) entry which is preliminary data.</text>
</comment>
<dbReference type="AlphaFoldDB" id="A0A545TBQ4"/>
<dbReference type="Proteomes" id="UP000317839">
    <property type="component" value="Unassembled WGS sequence"/>
</dbReference>
<dbReference type="InterPro" id="IPR021732">
    <property type="entry name" value="DUF3301"/>
</dbReference>
<evidence type="ECO:0000313" key="2">
    <source>
        <dbReference type="Proteomes" id="UP000317839"/>
    </source>
</evidence>
<dbReference type="EMBL" id="VIKR01000002">
    <property type="protein sequence ID" value="TQV74637.1"/>
    <property type="molecule type" value="Genomic_DNA"/>
</dbReference>
<sequence>MSKVITLIILGVLAYYWWVTQQLKATALRAARQRCQQAGVQLLDHTVVQSKLRLIKDSRNRWRIERRYNFDFTSTGEHRYHGTVSLLGGYVASIELEPFSIN</sequence>
<protein>
    <submittedName>
        <fullName evidence="1">DUF3301 domain-containing protein</fullName>
    </submittedName>
</protein>
<keyword evidence="2" id="KW-1185">Reference proteome</keyword>
<accession>A0A545TBQ4</accession>
<gene>
    <name evidence="1" type="ORF">FLL45_06650</name>
</gene>
<name>A0A545TBQ4_9GAMM</name>
<organism evidence="1 2">
    <name type="scientific">Aliikangiella marina</name>
    <dbReference type="NCBI Taxonomy" id="1712262"/>
    <lineage>
        <taxon>Bacteria</taxon>
        <taxon>Pseudomonadati</taxon>
        <taxon>Pseudomonadota</taxon>
        <taxon>Gammaproteobacteria</taxon>
        <taxon>Oceanospirillales</taxon>
        <taxon>Pleioneaceae</taxon>
        <taxon>Aliikangiella</taxon>
    </lineage>
</organism>
<reference evidence="1 2" key="1">
    <citation type="submission" date="2019-06" db="EMBL/GenBank/DDBJ databases">
        <title>Draft genome of Aliikangiella marina GYP-15.</title>
        <authorList>
            <person name="Wang G."/>
        </authorList>
    </citation>
    <scope>NUCLEOTIDE SEQUENCE [LARGE SCALE GENOMIC DNA]</scope>
    <source>
        <strain evidence="1 2">GYP-15</strain>
    </source>
</reference>
<proteinExistence type="predicted"/>
<evidence type="ECO:0000313" key="1">
    <source>
        <dbReference type="EMBL" id="TQV74637.1"/>
    </source>
</evidence>
<dbReference type="Pfam" id="PF11743">
    <property type="entry name" value="DUF3301"/>
    <property type="match status" value="1"/>
</dbReference>